<keyword evidence="1" id="KW-0812">Transmembrane</keyword>
<dbReference type="Proteomes" id="UP000619376">
    <property type="component" value="Unassembled WGS sequence"/>
</dbReference>
<reference evidence="2" key="1">
    <citation type="journal article" date="2014" name="Int. J. Syst. Evol. Microbiol.">
        <title>Complete genome of a new Firmicutes species belonging to the dominant human colonic microbiota ('Ruminococcus bicirculans') reveals two chromosomes and a selective capacity to utilize plant glucans.</title>
        <authorList>
            <consortium name="NISC Comparative Sequencing Program"/>
            <person name="Wegmann U."/>
            <person name="Louis P."/>
            <person name="Goesmann A."/>
            <person name="Henrissat B."/>
            <person name="Duncan S.H."/>
            <person name="Flint H.J."/>
        </authorList>
    </citation>
    <scope>NUCLEOTIDE SEQUENCE</scope>
    <source>
        <strain evidence="2">CGMCC 1.18437</strain>
    </source>
</reference>
<sequence>MTARAAVSPLHVLVRVWVAMLGALLACVPLVVAVTDWRGQSRAAAADAAQRRGDFDAALALRRQATLVSPRDAALQLSYATAARSLWFFRDTPALQHAADVAYTRAAQLSPHWAAVPFEHARMYAFKERYGRAVALLDPALTLDPANAGLWLERAGYLEQLSRFAEARAAYERCWAIDVVWPCDAGLRRVRGRS</sequence>
<evidence type="ECO:0000313" key="2">
    <source>
        <dbReference type="EMBL" id="GHF42569.1"/>
    </source>
</evidence>
<evidence type="ECO:0000313" key="4">
    <source>
        <dbReference type="Proteomes" id="UP000539473"/>
    </source>
</evidence>
<keyword evidence="1" id="KW-0472">Membrane</keyword>
<dbReference type="SUPFAM" id="SSF48452">
    <property type="entry name" value="TPR-like"/>
    <property type="match status" value="1"/>
</dbReference>
<feature type="transmembrane region" description="Helical" evidence="1">
    <location>
        <begin position="12"/>
        <end position="34"/>
    </location>
</feature>
<dbReference type="InterPro" id="IPR011990">
    <property type="entry name" value="TPR-like_helical_dom_sf"/>
</dbReference>
<comment type="caution">
    <text evidence="3">The sequence shown here is derived from an EMBL/GenBank/DDBJ whole genome shotgun (WGS) entry which is preliminary data.</text>
</comment>
<organism evidence="3 4">
    <name type="scientific">Deinococcus metalli</name>
    <dbReference type="NCBI Taxonomy" id="1141878"/>
    <lineage>
        <taxon>Bacteria</taxon>
        <taxon>Thermotogati</taxon>
        <taxon>Deinococcota</taxon>
        <taxon>Deinococci</taxon>
        <taxon>Deinococcales</taxon>
        <taxon>Deinococcaceae</taxon>
        <taxon>Deinococcus</taxon>
    </lineage>
</organism>
<keyword evidence="5" id="KW-1185">Reference proteome</keyword>
<dbReference type="RefSeq" id="WP_184111390.1">
    <property type="nucleotide sequence ID" value="NZ_BNAJ01000004.1"/>
</dbReference>
<gene>
    <name evidence="2" type="ORF">GCM10017781_18600</name>
    <name evidence="3" type="ORF">HNQ07_002106</name>
</gene>
<dbReference type="EMBL" id="JACHFK010000004">
    <property type="protein sequence ID" value="MBB5376642.1"/>
    <property type="molecule type" value="Genomic_DNA"/>
</dbReference>
<evidence type="ECO:0000313" key="3">
    <source>
        <dbReference type="EMBL" id="MBB5376642.1"/>
    </source>
</evidence>
<reference evidence="2" key="4">
    <citation type="submission" date="2024-05" db="EMBL/GenBank/DDBJ databases">
        <authorList>
            <person name="Sun Q."/>
            <person name="Zhou Y."/>
        </authorList>
    </citation>
    <scope>NUCLEOTIDE SEQUENCE</scope>
    <source>
        <strain evidence="2">CGMCC 1.18437</strain>
    </source>
</reference>
<accession>A0A7W8NRZ7</accession>
<dbReference type="EMBL" id="BNAJ01000004">
    <property type="protein sequence ID" value="GHF42569.1"/>
    <property type="molecule type" value="Genomic_DNA"/>
</dbReference>
<name>A0A7W8NRZ7_9DEIO</name>
<evidence type="ECO:0000256" key="1">
    <source>
        <dbReference type="SAM" id="Phobius"/>
    </source>
</evidence>
<reference evidence="5" key="2">
    <citation type="journal article" date="2019" name="Int. J. Syst. Evol. Microbiol.">
        <title>The Global Catalogue of Microorganisms (GCM) 10K type strain sequencing project: providing services to taxonomists for standard genome sequencing and annotation.</title>
        <authorList>
            <consortium name="The Broad Institute Genomics Platform"/>
            <consortium name="The Broad Institute Genome Sequencing Center for Infectious Disease"/>
            <person name="Wu L."/>
            <person name="Ma J."/>
        </authorList>
    </citation>
    <scope>NUCLEOTIDE SEQUENCE [LARGE SCALE GENOMIC DNA]</scope>
    <source>
        <strain evidence="5">CGMCC 1.18437</strain>
    </source>
</reference>
<reference evidence="3 4" key="3">
    <citation type="submission" date="2020-08" db="EMBL/GenBank/DDBJ databases">
        <title>Genomic Encyclopedia of Type Strains, Phase IV (KMG-IV): sequencing the most valuable type-strain genomes for metagenomic binning, comparative biology and taxonomic classification.</title>
        <authorList>
            <person name="Goeker M."/>
        </authorList>
    </citation>
    <scope>NUCLEOTIDE SEQUENCE [LARGE SCALE GENOMIC DNA]</scope>
    <source>
        <strain evidence="3 4">DSM 27521</strain>
    </source>
</reference>
<dbReference type="Proteomes" id="UP000539473">
    <property type="component" value="Unassembled WGS sequence"/>
</dbReference>
<dbReference type="Gene3D" id="1.25.40.10">
    <property type="entry name" value="Tetratricopeptide repeat domain"/>
    <property type="match status" value="1"/>
</dbReference>
<keyword evidence="1" id="KW-1133">Transmembrane helix</keyword>
<dbReference type="AlphaFoldDB" id="A0A7W8NRZ7"/>
<evidence type="ECO:0000313" key="5">
    <source>
        <dbReference type="Proteomes" id="UP000619376"/>
    </source>
</evidence>
<proteinExistence type="predicted"/>
<protein>
    <submittedName>
        <fullName evidence="3">Tetratricopeptide (TPR) repeat protein</fullName>
    </submittedName>
</protein>
<dbReference type="PROSITE" id="PS51257">
    <property type="entry name" value="PROKAR_LIPOPROTEIN"/>
    <property type="match status" value="1"/>
</dbReference>